<proteinExistence type="predicted"/>
<evidence type="ECO:0000313" key="2">
    <source>
        <dbReference type="EMBL" id="SCM77170.1"/>
    </source>
</evidence>
<gene>
    <name evidence="2" type="ORF">KL86PLE_40975</name>
</gene>
<dbReference type="AlphaFoldDB" id="A0A212LI40"/>
<dbReference type="RefSeq" id="WP_288197123.1">
    <property type="nucleotide sequence ID" value="NZ_LT608334.1"/>
</dbReference>
<feature type="signal peptide" evidence="1">
    <location>
        <begin position="1"/>
        <end position="26"/>
    </location>
</feature>
<reference evidence="2" key="1">
    <citation type="submission" date="2016-08" db="EMBL/GenBank/DDBJ databases">
        <authorList>
            <person name="Seilhamer J.J."/>
        </authorList>
    </citation>
    <scope>NUCLEOTIDE SEQUENCE</scope>
    <source>
        <strain evidence="2">86</strain>
    </source>
</reference>
<protein>
    <recommendedName>
        <fullName evidence="3">Tat pathway signal sequence domain protein</fullName>
    </recommendedName>
</protein>
<keyword evidence="1" id="KW-0732">Signal</keyword>
<name>A0A212LI40_9HYPH</name>
<evidence type="ECO:0000256" key="1">
    <source>
        <dbReference type="SAM" id="SignalP"/>
    </source>
</evidence>
<evidence type="ECO:0008006" key="3">
    <source>
        <dbReference type="Google" id="ProtNLM"/>
    </source>
</evidence>
<organism evidence="2">
    <name type="scientific">uncultured Pleomorphomonas sp</name>
    <dbReference type="NCBI Taxonomy" id="442121"/>
    <lineage>
        <taxon>Bacteria</taxon>
        <taxon>Pseudomonadati</taxon>
        <taxon>Pseudomonadota</taxon>
        <taxon>Alphaproteobacteria</taxon>
        <taxon>Hyphomicrobiales</taxon>
        <taxon>Pleomorphomonadaceae</taxon>
        <taxon>Pleomorphomonas</taxon>
        <taxon>environmental samples</taxon>
    </lineage>
</organism>
<feature type="chain" id="PRO_5013347169" description="Tat pathway signal sequence domain protein" evidence="1">
    <location>
        <begin position="27"/>
        <end position="152"/>
    </location>
</feature>
<accession>A0A212LI40</accession>
<dbReference type="EMBL" id="FMJD01000008">
    <property type="protein sequence ID" value="SCM77170.1"/>
    <property type="molecule type" value="Genomic_DNA"/>
</dbReference>
<sequence length="152" mass="15706">MNLQRLTPLLHAVPAALLLSASPSLAQSSPAPQPSPAGSFSLELNRLDGIDGGCRVTLVEKNATGASFSALKLDLVVFDGEGIVAKRVGVDAGPLKAGRTVVKTFDLKDLACDSVGRVLINDVLSCEADGFAADTCLDAVEPRSRAAATFDK</sequence>